<sequence>MSLFRIRCHNAGRTARPAALAASLCLSAIFLPSLGLAVDDPVSPSPPPPAEAREVRAQLTPRYSTTLSSELAGSITSLPVREGQSFSAGDTLVTMDCTSHDARLAQADAQLRRNERKARALRLLDQRGATSKLEHDLAQIDVAAAQAERDLVAADVARCTIAAPFAGSIAALAVKNYQYVPAGEPIVTILSDQELEAEMLVPSRWLPWLAKDARVSLHVDELGRDFPLVVDRIAANIDPVSQSVKVFARVDGNFPALLPGMSGLARFFFPEARGSR</sequence>
<feature type="domain" description="Multidrug resistance protein MdtA-like barrel-sandwich hybrid" evidence="3">
    <location>
        <begin position="67"/>
        <end position="187"/>
    </location>
</feature>
<feature type="signal peptide" evidence="2">
    <location>
        <begin position="1"/>
        <end position="37"/>
    </location>
</feature>
<organism evidence="4 5">
    <name type="scientific">Pseudochelatococcus contaminans</name>
    <dbReference type="NCBI Taxonomy" id="1538103"/>
    <lineage>
        <taxon>Bacteria</taxon>
        <taxon>Pseudomonadati</taxon>
        <taxon>Pseudomonadota</taxon>
        <taxon>Alphaproteobacteria</taxon>
        <taxon>Hyphomicrobiales</taxon>
        <taxon>Chelatococcaceae</taxon>
        <taxon>Pseudochelatococcus</taxon>
    </lineage>
</organism>
<comment type="caution">
    <text evidence="4">The sequence shown here is derived from an EMBL/GenBank/DDBJ whole genome shotgun (WGS) entry which is preliminary data.</text>
</comment>
<dbReference type="EMBL" id="JACICC010000003">
    <property type="protein sequence ID" value="MBB3809262.1"/>
    <property type="molecule type" value="Genomic_DNA"/>
</dbReference>
<dbReference type="AlphaFoldDB" id="A0A7W5Z385"/>
<dbReference type="Pfam" id="PF25917">
    <property type="entry name" value="BSH_RND"/>
    <property type="match status" value="1"/>
</dbReference>
<evidence type="ECO:0000313" key="4">
    <source>
        <dbReference type="EMBL" id="MBB3809262.1"/>
    </source>
</evidence>
<dbReference type="SUPFAM" id="SSF111369">
    <property type="entry name" value="HlyD-like secretion proteins"/>
    <property type="match status" value="1"/>
</dbReference>
<name>A0A7W5Z385_9HYPH</name>
<accession>A0A7W5Z385</accession>
<dbReference type="GO" id="GO:0015562">
    <property type="term" value="F:efflux transmembrane transporter activity"/>
    <property type="evidence" value="ECO:0007669"/>
    <property type="project" value="TreeGrafter"/>
</dbReference>
<dbReference type="InterPro" id="IPR058625">
    <property type="entry name" value="MdtA-like_BSH"/>
</dbReference>
<dbReference type="InterPro" id="IPR006143">
    <property type="entry name" value="RND_pump_MFP"/>
</dbReference>
<evidence type="ECO:0000259" key="3">
    <source>
        <dbReference type="Pfam" id="PF25917"/>
    </source>
</evidence>
<dbReference type="Gene3D" id="2.40.30.170">
    <property type="match status" value="1"/>
</dbReference>
<dbReference type="RefSeq" id="WP_183751314.1">
    <property type="nucleotide sequence ID" value="NZ_JACICC010000003.1"/>
</dbReference>
<protein>
    <submittedName>
        <fullName evidence="4">RND family efflux transporter MFP subunit</fullName>
    </submittedName>
</protein>
<feature type="chain" id="PRO_5031534286" evidence="2">
    <location>
        <begin position="38"/>
        <end position="276"/>
    </location>
</feature>
<dbReference type="GO" id="GO:1990281">
    <property type="term" value="C:efflux pump complex"/>
    <property type="evidence" value="ECO:0007669"/>
    <property type="project" value="TreeGrafter"/>
</dbReference>
<evidence type="ECO:0000256" key="2">
    <source>
        <dbReference type="SAM" id="SignalP"/>
    </source>
</evidence>
<keyword evidence="5" id="KW-1185">Reference proteome</keyword>
<dbReference type="NCBIfam" id="TIGR01730">
    <property type="entry name" value="RND_mfp"/>
    <property type="match status" value="1"/>
</dbReference>
<proteinExistence type="inferred from homology"/>
<gene>
    <name evidence="4" type="ORF">FHS81_001344</name>
</gene>
<reference evidence="4 5" key="1">
    <citation type="submission" date="2020-08" db="EMBL/GenBank/DDBJ databases">
        <title>Genomic Encyclopedia of Type Strains, Phase IV (KMG-IV): sequencing the most valuable type-strain genomes for metagenomic binning, comparative biology and taxonomic classification.</title>
        <authorList>
            <person name="Goeker M."/>
        </authorList>
    </citation>
    <scope>NUCLEOTIDE SEQUENCE [LARGE SCALE GENOMIC DNA]</scope>
    <source>
        <strain evidence="4 5">DSM 28760</strain>
    </source>
</reference>
<dbReference type="Gene3D" id="2.40.50.100">
    <property type="match status" value="1"/>
</dbReference>
<evidence type="ECO:0000256" key="1">
    <source>
        <dbReference type="ARBA" id="ARBA00009477"/>
    </source>
</evidence>
<comment type="similarity">
    <text evidence="1">Belongs to the membrane fusion protein (MFP) (TC 8.A.1) family.</text>
</comment>
<dbReference type="PANTHER" id="PTHR30469">
    <property type="entry name" value="MULTIDRUG RESISTANCE PROTEIN MDTA"/>
    <property type="match status" value="1"/>
</dbReference>
<keyword evidence="2" id="KW-0732">Signal</keyword>
<dbReference type="Proteomes" id="UP000537592">
    <property type="component" value="Unassembled WGS sequence"/>
</dbReference>
<evidence type="ECO:0000313" key="5">
    <source>
        <dbReference type="Proteomes" id="UP000537592"/>
    </source>
</evidence>